<evidence type="ECO:0000313" key="3">
    <source>
        <dbReference type="Proteomes" id="UP000295497"/>
    </source>
</evidence>
<dbReference type="Proteomes" id="UP000295497">
    <property type="component" value="Chromosome"/>
</dbReference>
<keyword evidence="1" id="KW-0732">Signal</keyword>
<accession>A0A4P2R0E2</accession>
<reference evidence="2 3" key="1">
    <citation type="submission" date="2015-09" db="EMBL/GenBank/DDBJ databases">
        <title>Sorangium comparison.</title>
        <authorList>
            <person name="Zaburannyi N."/>
            <person name="Bunk B."/>
            <person name="Overmann J."/>
            <person name="Mueller R."/>
        </authorList>
    </citation>
    <scope>NUCLEOTIDE SEQUENCE [LARGE SCALE GENOMIC DNA]</scope>
    <source>
        <strain evidence="2 3">So ce836</strain>
    </source>
</reference>
<gene>
    <name evidence="2" type="ORF">SOCE836_085120</name>
</gene>
<dbReference type="RefSeq" id="WP_129579148.1">
    <property type="nucleotide sequence ID" value="NZ_CP012672.1"/>
</dbReference>
<evidence type="ECO:0008006" key="4">
    <source>
        <dbReference type="Google" id="ProtNLM"/>
    </source>
</evidence>
<name>A0A4P2R0E2_SORCE</name>
<feature type="signal peptide" evidence="1">
    <location>
        <begin position="1"/>
        <end position="19"/>
    </location>
</feature>
<dbReference type="AlphaFoldDB" id="A0A4P2R0E2"/>
<evidence type="ECO:0000313" key="2">
    <source>
        <dbReference type="EMBL" id="AUX36305.1"/>
    </source>
</evidence>
<proteinExistence type="predicted"/>
<evidence type="ECO:0000256" key="1">
    <source>
        <dbReference type="SAM" id="SignalP"/>
    </source>
</evidence>
<feature type="chain" id="PRO_5020244765" description="Secreted protein" evidence="1">
    <location>
        <begin position="20"/>
        <end position="137"/>
    </location>
</feature>
<organism evidence="2 3">
    <name type="scientific">Sorangium cellulosum</name>
    <name type="common">Polyangium cellulosum</name>
    <dbReference type="NCBI Taxonomy" id="56"/>
    <lineage>
        <taxon>Bacteria</taxon>
        <taxon>Pseudomonadati</taxon>
        <taxon>Myxococcota</taxon>
        <taxon>Polyangia</taxon>
        <taxon>Polyangiales</taxon>
        <taxon>Polyangiaceae</taxon>
        <taxon>Sorangium</taxon>
    </lineage>
</organism>
<protein>
    <recommendedName>
        <fullName evidence="4">Secreted protein</fullName>
    </recommendedName>
</protein>
<dbReference type="EMBL" id="CP012672">
    <property type="protein sequence ID" value="AUX36305.1"/>
    <property type="molecule type" value="Genomic_DNA"/>
</dbReference>
<sequence>MQSTRMLSLMLLAALAAPAAGCVVVADDPRPLRDTGTLTIAYTIEGTTDPFLCSYYGATDAELVVYTPGGDLVAEEYAPCDWFEVSTTLLPGRYTADVTLVDAANRARSITKPLDALDVFSDAELVVDVGFPAGSML</sequence>